<evidence type="ECO:0000313" key="5">
    <source>
        <dbReference type="Proteomes" id="UP001320245"/>
    </source>
</evidence>
<reference evidence="4 5" key="1">
    <citation type="journal article" date="2023" name="PLoS ONE">
        <title>Cytospora paraplurivora sp. nov. isolated from orchards with fruit tree decline syndrome in Ontario, Canada.</title>
        <authorList>
            <person name="Ilyukhin E."/>
            <person name="Nguyen H.D.T."/>
            <person name="Castle A.J."/>
            <person name="Ellouze W."/>
        </authorList>
    </citation>
    <scope>NUCLEOTIDE SEQUENCE [LARGE SCALE GENOMIC DNA]</scope>
    <source>
        <strain evidence="4 5">FDS-564</strain>
    </source>
</reference>
<dbReference type="AlphaFoldDB" id="A0AAN9UIY9"/>
<feature type="region of interest" description="Disordered" evidence="2">
    <location>
        <begin position="323"/>
        <end position="389"/>
    </location>
</feature>
<keyword evidence="5" id="KW-1185">Reference proteome</keyword>
<feature type="compositionally biased region" description="Basic and acidic residues" evidence="2">
    <location>
        <begin position="328"/>
        <end position="339"/>
    </location>
</feature>
<comment type="similarity">
    <text evidence="1">Belongs to the nuclear import and ribosome assembly adapter family.</text>
</comment>
<dbReference type="InterPro" id="IPR057990">
    <property type="entry name" value="TPR_SYO1"/>
</dbReference>
<accession>A0AAN9UIY9</accession>
<evidence type="ECO:0000256" key="2">
    <source>
        <dbReference type="SAM" id="MobiDB-lite"/>
    </source>
</evidence>
<protein>
    <recommendedName>
        <fullName evidence="3">SYO1-like TPR repeats domain-containing protein</fullName>
    </recommendedName>
</protein>
<dbReference type="PANTHER" id="PTHR13347:SF1">
    <property type="entry name" value="HEAT REPEAT-CONTAINING PROTEIN 3"/>
    <property type="match status" value="1"/>
</dbReference>
<dbReference type="Pfam" id="PF25567">
    <property type="entry name" value="TPR_SYO1"/>
    <property type="match status" value="1"/>
</dbReference>
<comment type="caution">
    <text evidence="4">The sequence shown here is derived from an EMBL/GenBank/DDBJ whole genome shotgun (WGS) entry which is preliminary data.</text>
</comment>
<evidence type="ECO:0000256" key="1">
    <source>
        <dbReference type="ARBA" id="ARBA00049983"/>
    </source>
</evidence>
<organism evidence="4 5">
    <name type="scientific">Cytospora paraplurivora</name>
    <dbReference type="NCBI Taxonomy" id="2898453"/>
    <lineage>
        <taxon>Eukaryota</taxon>
        <taxon>Fungi</taxon>
        <taxon>Dikarya</taxon>
        <taxon>Ascomycota</taxon>
        <taxon>Pezizomycotina</taxon>
        <taxon>Sordariomycetes</taxon>
        <taxon>Sordariomycetidae</taxon>
        <taxon>Diaporthales</taxon>
        <taxon>Cytosporaceae</taxon>
        <taxon>Cytospora</taxon>
    </lineage>
</organism>
<dbReference type="CDD" id="cd13394">
    <property type="entry name" value="Syo1_like"/>
    <property type="match status" value="1"/>
</dbReference>
<dbReference type="InterPro" id="IPR016024">
    <property type="entry name" value="ARM-type_fold"/>
</dbReference>
<dbReference type="InterPro" id="IPR052616">
    <property type="entry name" value="SYO1-like"/>
</dbReference>
<feature type="compositionally biased region" description="Acidic residues" evidence="2">
    <location>
        <begin position="354"/>
        <end position="389"/>
    </location>
</feature>
<proteinExistence type="inferred from homology"/>
<dbReference type="GO" id="GO:0006606">
    <property type="term" value="P:protein import into nucleus"/>
    <property type="evidence" value="ECO:0007669"/>
    <property type="project" value="TreeGrafter"/>
</dbReference>
<dbReference type="GO" id="GO:0042273">
    <property type="term" value="P:ribosomal large subunit biogenesis"/>
    <property type="evidence" value="ECO:0007669"/>
    <property type="project" value="TreeGrafter"/>
</dbReference>
<feature type="domain" description="SYO1-like TPR repeats" evidence="3">
    <location>
        <begin position="443"/>
        <end position="679"/>
    </location>
</feature>
<dbReference type="InterPro" id="IPR011989">
    <property type="entry name" value="ARM-like"/>
</dbReference>
<dbReference type="PANTHER" id="PTHR13347">
    <property type="entry name" value="HEAT REPEAT-CONTAINING PROTEIN 3"/>
    <property type="match status" value="1"/>
</dbReference>
<dbReference type="Proteomes" id="UP001320245">
    <property type="component" value="Unassembled WGS sequence"/>
</dbReference>
<gene>
    <name evidence="4" type="ORF">SLS53_000557</name>
</gene>
<dbReference type="Gene3D" id="1.25.10.10">
    <property type="entry name" value="Leucine-rich Repeat Variant"/>
    <property type="match status" value="2"/>
</dbReference>
<name>A0AAN9UIY9_9PEZI</name>
<sequence length="693" mass="76019">MGKSRRNRGNAAHRADPMAVKAVKPPTDPELAALREKRILPVIKDLRSSDPKARSAASSAIANIVQDEKCRKLLLREQIVQILLTETLTDASLDSRAAGWEILRVIVSEEESDFCVHLFRLDTLSAMQYAAKNVIQAVADTGFTKTPQAQQQVVWSITTTLLFLLNALAIARDEIVDAIASNPQLVPFLCFLVTHKSTPYEILIEALGGLMTLSEDNLKVSQLVLADQSNCFRHLTKLKEGTDAKSVYSCGVLHNIFSSLEWYDSSPGQDGATDAKIIPNLSQVLERTRQDPKTYQIGGIAPEVVTLALEVLASIATELQSAVAKGSKNKDEWNGIKDDEPIENGVEDMKIGSDEDELPDATDAMDADDAEDSEGSDADDAEEEDDEMDEDAMLADMDLVAGDHGDDDDGGIEDLPSLKEFITKAMPHIIRLANLAPASDEAIIIQSEALSTLNNIAWTMSCFDYSKSANDAILEAWSPVAKRIWSKVIALILATDTADVSLAEQVTSVAWAVARTLQGSTPLLGDEHRKFISLYKASKGLPGKPEAQPEQEDADPFQTLGVKCVGVLGQLAKDPAPIDRNREIGIFLVTILDALPDTPAADAVEAINQLMEIYRDEHNECTKAVFYKDNFLKHLENILYKLKAKAKTVDKRGATSELRARVDGAIRDLGRFIQYKKKRSPRDHEMTRSESPE</sequence>
<feature type="region of interest" description="Disordered" evidence="2">
    <location>
        <begin position="1"/>
        <end position="27"/>
    </location>
</feature>
<dbReference type="EMBL" id="JAJSPL020000002">
    <property type="protein sequence ID" value="KAK7748537.1"/>
    <property type="molecule type" value="Genomic_DNA"/>
</dbReference>
<dbReference type="SUPFAM" id="SSF48371">
    <property type="entry name" value="ARM repeat"/>
    <property type="match status" value="2"/>
</dbReference>
<evidence type="ECO:0000313" key="4">
    <source>
        <dbReference type="EMBL" id="KAK7748537.1"/>
    </source>
</evidence>
<evidence type="ECO:0000259" key="3">
    <source>
        <dbReference type="Pfam" id="PF25567"/>
    </source>
</evidence>
<dbReference type="GO" id="GO:0051082">
    <property type="term" value="F:unfolded protein binding"/>
    <property type="evidence" value="ECO:0007669"/>
    <property type="project" value="TreeGrafter"/>
</dbReference>